<proteinExistence type="predicted"/>
<comment type="caution">
    <text evidence="1">The sequence shown here is derived from an EMBL/GenBank/DDBJ whole genome shotgun (WGS) entry which is preliminary data.</text>
</comment>
<dbReference type="Proteomes" id="UP001208245">
    <property type="component" value="Unassembled WGS sequence"/>
</dbReference>
<gene>
    <name evidence="1" type="ORF">OF376_02685</name>
</gene>
<dbReference type="RefSeq" id="WP_263821981.1">
    <property type="nucleotide sequence ID" value="NZ_JAOXHL010000003.1"/>
</dbReference>
<dbReference type="EMBL" id="JAOXHL010000003">
    <property type="protein sequence ID" value="MCV3728669.1"/>
    <property type="molecule type" value="Genomic_DNA"/>
</dbReference>
<keyword evidence="2" id="KW-1185">Reference proteome</keyword>
<evidence type="ECO:0000313" key="1">
    <source>
        <dbReference type="EMBL" id="MCV3728669.1"/>
    </source>
</evidence>
<evidence type="ECO:0008006" key="3">
    <source>
        <dbReference type="Google" id="ProtNLM"/>
    </source>
</evidence>
<reference evidence="1 2" key="1">
    <citation type="journal article" date="2020" name="Int. J. Syst. Evol. Microbiol.">
        <title>Ureaplasma miroungigenitalium sp. nov. isolated from northern elephant seals (Mirounga angustirostris) and Ureaplasma zalophigenitalium sp. nov. isolated from California sea lions (Zalophus californianus).</title>
        <authorList>
            <person name="Volokhov D.V."/>
            <person name="Gulland F.M."/>
            <person name="Gao Y."/>
            <person name="Chizhikov V.E."/>
        </authorList>
    </citation>
    <scope>NUCLEOTIDE SEQUENCE [LARGE SCALE GENOMIC DNA]</scope>
    <source>
        <strain evidence="1 2">ES3182-GEN</strain>
    </source>
</reference>
<organism evidence="1 2">
    <name type="scientific">Ureaplasma miroungigenitalium</name>
    <dbReference type="NCBI Taxonomy" id="1042321"/>
    <lineage>
        <taxon>Bacteria</taxon>
        <taxon>Bacillati</taxon>
        <taxon>Mycoplasmatota</taxon>
        <taxon>Mycoplasmoidales</taxon>
        <taxon>Mycoplasmoidaceae</taxon>
        <taxon>Ureaplasma</taxon>
    </lineage>
</organism>
<accession>A0ABT3BN48</accession>
<sequence length="214" mass="25232">MINTKHLFLGLLKWLVEQKIWGQINHLKIHKFVFFYMLFAWLIGSEYDFSYLSGYTNGPVFTQIYGDYVYRYNLLNGCLKQNINVCIVSDRCAQKALFLVMTHTNEELKLLTHSFLFWNQQLWSSNLKEDNHSFCIDLLGDKDKKMVSFLYECCLDYEMVKIILIREKYFVMLKVGAFELSEPQIKLLETLSMNHLLVNPIYIHQSATGVLIID</sequence>
<protein>
    <recommendedName>
        <fullName evidence="3">Antitoxin SocA-like Panacea domain-containing protein</fullName>
    </recommendedName>
</protein>
<name>A0ABT3BN48_9BACT</name>
<evidence type="ECO:0000313" key="2">
    <source>
        <dbReference type="Proteomes" id="UP001208245"/>
    </source>
</evidence>